<dbReference type="GO" id="GO:0005524">
    <property type="term" value="F:ATP binding"/>
    <property type="evidence" value="ECO:0007669"/>
    <property type="project" value="UniProtKB-KW"/>
</dbReference>
<proteinExistence type="inferred from homology"/>
<dbReference type="SUPFAM" id="SSF52402">
    <property type="entry name" value="Adenine nucleotide alpha hydrolases-like"/>
    <property type="match status" value="1"/>
</dbReference>
<dbReference type="GO" id="GO:0005829">
    <property type="term" value="C:cytosol"/>
    <property type="evidence" value="ECO:0007669"/>
    <property type="project" value="TreeGrafter"/>
</dbReference>
<evidence type="ECO:0000256" key="1">
    <source>
        <dbReference type="ARBA" id="ARBA00005187"/>
    </source>
</evidence>
<name>A0A1G6AWU0_EUBOX</name>
<dbReference type="GO" id="GO:0004066">
    <property type="term" value="F:asparagine synthase (glutamine-hydrolyzing) activity"/>
    <property type="evidence" value="ECO:0007669"/>
    <property type="project" value="UniProtKB-EC"/>
</dbReference>
<evidence type="ECO:0000256" key="10">
    <source>
        <dbReference type="PIRSR" id="PIRSR001589-2"/>
    </source>
</evidence>
<evidence type="ECO:0000256" key="7">
    <source>
        <dbReference type="ARBA" id="ARBA00022962"/>
    </source>
</evidence>
<dbReference type="OrthoDB" id="9763290at2"/>
<dbReference type="CDD" id="cd00712">
    <property type="entry name" value="AsnB"/>
    <property type="match status" value="1"/>
</dbReference>
<keyword evidence="9" id="KW-0028">Amino-acid biosynthesis</keyword>
<protein>
    <recommendedName>
        <fullName evidence="3">asparagine synthase (glutamine-hydrolyzing)</fullName>
        <ecNumber evidence="3">6.3.5.4</ecNumber>
    </recommendedName>
</protein>
<dbReference type="Pfam" id="PF13537">
    <property type="entry name" value="GATase_7"/>
    <property type="match status" value="1"/>
</dbReference>
<dbReference type="Proteomes" id="UP000199228">
    <property type="component" value="Unassembled WGS sequence"/>
</dbReference>
<dbReference type="InterPro" id="IPR051786">
    <property type="entry name" value="ASN_synthetase/amidase"/>
</dbReference>
<dbReference type="EMBL" id="FMXR01000007">
    <property type="protein sequence ID" value="SDB12850.1"/>
    <property type="molecule type" value="Genomic_DNA"/>
</dbReference>
<keyword evidence="7 9" id="KW-0315">Glutamine amidotransferase</keyword>
<dbReference type="Pfam" id="PF00733">
    <property type="entry name" value="Asn_synthase"/>
    <property type="match status" value="1"/>
</dbReference>
<dbReference type="InterPro" id="IPR006426">
    <property type="entry name" value="Asn_synth_AEB"/>
</dbReference>
<feature type="binding site" evidence="10">
    <location>
        <position position="96"/>
    </location>
    <ligand>
        <name>L-glutamine</name>
        <dbReference type="ChEBI" id="CHEBI:58359"/>
    </ligand>
</feature>
<evidence type="ECO:0000313" key="14">
    <source>
        <dbReference type="Proteomes" id="UP000199228"/>
    </source>
</evidence>
<dbReference type="InterPro" id="IPR029055">
    <property type="entry name" value="Ntn_hydrolases_N"/>
</dbReference>
<comment type="similarity">
    <text evidence="2">Belongs to the asparagine synthetase family.</text>
</comment>
<dbReference type="PANTHER" id="PTHR43284:SF1">
    <property type="entry name" value="ASPARAGINE SYNTHETASE"/>
    <property type="match status" value="1"/>
</dbReference>
<feature type="domain" description="Glutamine amidotransferase type-2" evidence="12">
    <location>
        <begin position="2"/>
        <end position="210"/>
    </location>
</feature>
<dbReference type="InterPro" id="IPR001962">
    <property type="entry name" value="Asn_synthase"/>
</dbReference>
<organism evidence="13 14">
    <name type="scientific">Eubacterium oxidoreducens</name>
    <dbReference type="NCBI Taxonomy" id="1732"/>
    <lineage>
        <taxon>Bacteria</taxon>
        <taxon>Bacillati</taxon>
        <taxon>Bacillota</taxon>
        <taxon>Clostridia</taxon>
        <taxon>Eubacteriales</taxon>
        <taxon>Eubacteriaceae</taxon>
        <taxon>Eubacterium</taxon>
    </lineage>
</organism>
<dbReference type="GO" id="GO:0006529">
    <property type="term" value="P:asparagine biosynthetic process"/>
    <property type="evidence" value="ECO:0007669"/>
    <property type="project" value="UniProtKB-KW"/>
</dbReference>
<accession>A0A1G6AWU0</accession>
<evidence type="ECO:0000313" key="13">
    <source>
        <dbReference type="EMBL" id="SDB12850.1"/>
    </source>
</evidence>
<dbReference type="PROSITE" id="PS51278">
    <property type="entry name" value="GATASE_TYPE_2"/>
    <property type="match status" value="1"/>
</dbReference>
<evidence type="ECO:0000256" key="3">
    <source>
        <dbReference type="ARBA" id="ARBA00012737"/>
    </source>
</evidence>
<feature type="binding site" evidence="10">
    <location>
        <begin position="351"/>
        <end position="352"/>
    </location>
    <ligand>
        <name>ATP</name>
        <dbReference type="ChEBI" id="CHEBI:30616"/>
    </ligand>
</feature>
<dbReference type="InterPro" id="IPR017932">
    <property type="entry name" value="GATase_2_dom"/>
</dbReference>
<keyword evidence="4 10" id="KW-0547">Nucleotide-binding</keyword>
<dbReference type="Gene3D" id="3.40.50.620">
    <property type="entry name" value="HUPs"/>
    <property type="match status" value="1"/>
</dbReference>
<evidence type="ECO:0000256" key="4">
    <source>
        <dbReference type="ARBA" id="ARBA00022741"/>
    </source>
</evidence>
<keyword evidence="6 9" id="KW-0061">Asparagine biosynthesis</keyword>
<evidence type="ECO:0000256" key="9">
    <source>
        <dbReference type="PIRSR" id="PIRSR001589-1"/>
    </source>
</evidence>
<comment type="catalytic activity">
    <reaction evidence="8">
        <text>L-aspartate + L-glutamine + ATP + H2O = L-asparagine + L-glutamate + AMP + diphosphate + H(+)</text>
        <dbReference type="Rhea" id="RHEA:12228"/>
        <dbReference type="ChEBI" id="CHEBI:15377"/>
        <dbReference type="ChEBI" id="CHEBI:15378"/>
        <dbReference type="ChEBI" id="CHEBI:29985"/>
        <dbReference type="ChEBI" id="CHEBI:29991"/>
        <dbReference type="ChEBI" id="CHEBI:30616"/>
        <dbReference type="ChEBI" id="CHEBI:33019"/>
        <dbReference type="ChEBI" id="CHEBI:58048"/>
        <dbReference type="ChEBI" id="CHEBI:58359"/>
        <dbReference type="ChEBI" id="CHEBI:456215"/>
        <dbReference type="EC" id="6.3.5.4"/>
    </reaction>
</comment>
<dbReference type="STRING" id="1732.SAMN02910417_00981"/>
<evidence type="ECO:0000256" key="11">
    <source>
        <dbReference type="PIRSR" id="PIRSR001589-3"/>
    </source>
</evidence>
<dbReference type="SUPFAM" id="SSF56235">
    <property type="entry name" value="N-terminal nucleophile aminohydrolases (Ntn hydrolases)"/>
    <property type="match status" value="1"/>
</dbReference>
<keyword evidence="14" id="KW-1185">Reference proteome</keyword>
<feature type="site" description="Important for beta-aspartyl-AMP intermediate formation" evidence="11">
    <location>
        <position position="353"/>
    </location>
</feature>
<dbReference type="PANTHER" id="PTHR43284">
    <property type="entry name" value="ASPARAGINE SYNTHETASE (GLUTAMINE-HYDROLYZING)"/>
    <property type="match status" value="1"/>
</dbReference>
<evidence type="ECO:0000259" key="12">
    <source>
        <dbReference type="PROSITE" id="PS51278"/>
    </source>
</evidence>
<keyword evidence="5 10" id="KW-0067">ATP-binding</keyword>
<evidence type="ECO:0000256" key="2">
    <source>
        <dbReference type="ARBA" id="ARBA00005752"/>
    </source>
</evidence>
<dbReference type="PIRSF" id="PIRSF001589">
    <property type="entry name" value="Asn_synthetase_glu-h"/>
    <property type="match status" value="1"/>
</dbReference>
<comment type="pathway">
    <text evidence="1">Amino-acid biosynthesis; L-asparagine biosynthesis; L-asparagine from L-aspartate (L-Gln route): step 1/1.</text>
</comment>
<evidence type="ECO:0000256" key="6">
    <source>
        <dbReference type="ARBA" id="ARBA00022888"/>
    </source>
</evidence>
<dbReference type="EC" id="6.3.5.4" evidence="3"/>
<dbReference type="NCBIfam" id="TIGR01536">
    <property type="entry name" value="asn_synth_AEB"/>
    <property type="match status" value="1"/>
</dbReference>
<dbReference type="Gene3D" id="3.60.20.10">
    <property type="entry name" value="Glutamine Phosphoribosylpyrophosphate, subunit 1, domain 1"/>
    <property type="match status" value="1"/>
</dbReference>
<dbReference type="InterPro" id="IPR033738">
    <property type="entry name" value="AsnB_N"/>
</dbReference>
<dbReference type="CDD" id="cd01991">
    <property type="entry name" value="Asn_synthase_B_C"/>
    <property type="match status" value="1"/>
</dbReference>
<dbReference type="RefSeq" id="WP_090172833.1">
    <property type="nucleotide sequence ID" value="NZ_FMXR01000007.1"/>
</dbReference>
<dbReference type="InterPro" id="IPR014729">
    <property type="entry name" value="Rossmann-like_a/b/a_fold"/>
</dbReference>
<reference evidence="13 14" key="1">
    <citation type="submission" date="2016-10" db="EMBL/GenBank/DDBJ databases">
        <authorList>
            <person name="de Groot N.N."/>
        </authorList>
    </citation>
    <scope>NUCLEOTIDE SEQUENCE [LARGE SCALE GENOMIC DNA]</scope>
    <source>
        <strain evidence="13 14">DSM 3217</strain>
    </source>
</reference>
<dbReference type="AlphaFoldDB" id="A0A1G6AWU0"/>
<sequence>MCGICGFSGARNTRLLHAMTNTLIQRGPDDCGFFESLDIQLGVRRLIILDKVGGRQPFYGAGGKVVLIFNGEIYNAPCLRKELMQLGVRFSSDRSDTEVLLQAYLKWGRDFVLKLNGMFAIAIWDKRSNVLLLYRDRLGAKPLYYSILPSGALIFASQIRTLFAHPDTDRTLDDMAIYQYFSFKNTIAPSTAYSAVKALLPGQELAFENNQISLRTYWSLSDCYARKETYEREKLRNLLEDAVKIRLNSDAPQGLFLSGGLDSALIASIAGFHGVHLDAYTLQHDNDSDISAASSVASMLSLSHHIHSISGDDVISSLDEICRIFFEPFSGPISTYFLSAYAASNIKVALSGDGADELFGGYLPHILALPMQRFAKQIASTPTELGYFHDQIDYLKSLYEFTKGDEALLAERMTLLTDADKKLFLSRRMRRYARQEATLHLIRQIKDQQKGHDVFCRSLEYDGLNLLPNQVLHYSDHLSMAHSLEVRSPFLDYRLVEYVASLDSRSKADSLTCNARDDYGKRLMKELATDYLPKRIVYRKKAGFVQPNYAYLTGPLKEFALDTLSESALIRQDYLSKDGTLFLLKTFYDNPSKHSSLADIIWNFLCFMKWLDTKNED</sequence>
<gene>
    <name evidence="13" type="ORF">SAMN02910417_00981</name>
</gene>
<evidence type="ECO:0000256" key="8">
    <source>
        <dbReference type="ARBA" id="ARBA00048741"/>
    </source>
</evidence>
<feature type="active site" description="For GATase activity" evidence="9">
    <location>
        <position position="2"/>
    </location>
</feature>
<evidence type="ECO:0000256" key="5">
    <source>
        <dbReference type="ARBA" id="ARBA00022840"/>
    </source>
</evidence>